<reference evidence="5" key="3">
    <citation type="submission" date="2020-05" db="EMBL/GenBank/DDBJ databases">
        <title>Electrophorus electricus (electric eel) genome, fEleEle1, primary haplotype.</title>
        <authorList>
            <person name="Myers G."/>
            <person name="Meyer A."/>
            <person name="Fedrigo O."/>
            <person name="Formenti G."/>
            <person name="Rhie A."/>
            <person name="Tracey A."/>
            <person name="Sims Y."/>
            <person name="Jarvis E.D."/>
        </authorList>
    </citation>
    <scope>NUCLEOTIDE SEQUENCE [LARGE SCALE GENOMIC DNA]</scope>
</reference>
<dbReference type="InterPro" id="IPR000299">
    <property type="entry name" value="FERM_domain"/>
</dbReference>
<dbReference type="Proteomes" id="UP000314983">
    <property type="component" value="Chromosome 5"/>
</dbReference>
<dbReference type="AlphaFoldDB" id="A0A4W4H2M5"/>
<organism evidence="5 6">
    <name type="scientific">Electrophorus electricus</name>
    <name type="common">Electric eel</name>
    <name type="synonym">Gymnotus electricus</name>
    <dbReference type="NCBI Taxonomy" id="8005"/>
    <lineage>
        <taxon>Eukaryota</taxon>
        <taxon>Metazoa</taxon>
        <taxon>Chordata</taxon>
        <taxon>Craniata</taxon>
        <taxon>Vertebrata</taxon>
        <taxon>Euteleostomi</taxon>
        <taxon>Actinopterygii</taxon>
        <taxon>Neopterygii</taxon>
        <taxon>Teleostei</taxon>
        <taxon>Ostariophysi</taxon>
        <taxon>Gymnotiformes</taxon>
        <taxon>Gymnotoidei</taxon>
        <taxon>Gymnotidae</taxon>
        <taxon>Electrophorus</taxon>
    </lineage>
</organism>
<dbReference type="InterPro" id="IPR014352">
    <property type="entry name" value="FERM/acyl-CoA-bd_prot_sf"/>
</dbReference>
<reference evidence="5" key="5">
    <citation type="submission" date="2025-09" db="UniProtKB">
        <authorList>
            <consortium name="Ensembl"/>
        </authorList>
    </citation>
    <scope>IDENTIFICATION</scope>
</reference>
<evidence type="ECO:0000256" key="3">
    <source>
        <dbReference type="ARBA" id="ARBA00023212"/>
    </source>
</evidence>
<dbReference type="GeneTree" id="ENSGT00940000155617"/>
<dbReference type="InterPro" id="IPR035963">
    <property type="entry name" value="FERM_2"/>
</dbReference>
<reference evidence="5" key="4">
    <citation type="submission" date="2025-08" db="UniProtKB">
        <authorList>
            <consortium name="Ensembl"/>
        </authorList>
    </citation>
    <scope>IDENTIFICATION</scope>
</reference>
<dbReference type="PROSITE" id="PS50057">
    <property type="entry name" value="FERM_3"/>
    <property type="match status" value="1"/>
</dbReference>
<dbReference type="PANTHER" id="PTHR23280:SF12">
    <property type="entry name" value="PROTEIN 4.1"/>
    <property type="match status" value="1"/>
</dbReference>
<sequence length="194" mass="22234">RESRVMESKGERGGNMVRCWVTLLDDTHIERAVGQVLFDKVCEHLNLLERDYFGLAVWLSPNTKVNILELLHSIEFIYKEREQPPVYATFTFNVKFYPPDPSLLAEDITRYLLCLQLRSDIMTSRLSCPLDVLAELGSYTVQSELGEYDSEVHGQGYLGNIPLAPHQTPELEDAVTEMPAKEIRRSIVFRGPEF</sequence>
<evidence type="ECO:0000313" key="5">
    <source>
        <dbReference type="Ensembl" id="ENSEEEP00000042872.2"/>
    </source>
</evidence>
<dbReference type="InterPro" id="IPR018979">
    <property type="entry name" value="FERM_N"/>
</dbReference>
<evidence type="ECO:0000313" key="6">
    <source>
        <dbReference type="Proteomes" id="UP000314983"/>
    </source>
</evidence>
<dbReference type="GO" id="GO:0005856">
    <property type="term" value="C:cytoskeleton"/>
    <property type="evidence" value="ECO:0007669"/>
    <property type="project" value="UniProtKB-SubCell"/>
</dbReference>
<proteinExistence type="predicted"/>
<feature type="domain" description="FERM" evidence="4">
    <location>
        <begin position="1"/>
        <end position="194"/>
    </location>
</feature>
<protein>
    <recommendedName>
        <fullName evidence="4">FERM domain-containing protein</fullName>
    </recommendedName>
</protein>
<dbReference type="PRINTS" id="PR00935">
    <property type="entry name" value="BAND41"/>
</dbReference>
<dbReference type="GO" id="GO:0031032">
    <property type="term" value="P:actomyosin structure organization"/>
    <property type="evidence" value="ECO:0007669"/>
    <property type="project" value="TreeGrafter"/>
</dbReference>
<name>A0A4W4H2M5_ELEEL</name>
<evidence type="ECO:0000256" key="1">
    <source>
        <dbReference type="ARBA" id="ARBA00004245"/>
    </source>
</evidence>
<evidence type="ECO:0000256" key="2">
    <source>
        <dbReference type="ARBA" id="ARBA00022490"/>
    </source>
</evidence>
<dbReference type="SUPFAM" id="SSF47031">
    <property type="entry name" value="Second domain of FERM"/>
    <property type="match status" value="1"/>
</dbReference>
<reference evidence="6" key="1">
    <citation type="journal article" date="2014" name="Science">
        <title>Nonhuman genetics. Genomic basis for the convergent evolution of electric organs.</title>
        <authorList>
            <person name="Gallant J.R."/>
            <person name="Traeger L.L."/>
            <person name="Volkening J.D."/>
            <person name="Moffett H."/>
            <person name="Chen P.H."/>
            <person name="Novina C.D."/>
            <person name="Phillips G.N.Jr."/>
            <person name="Anand R."/>
            <person name="Wells G.B."/>
            <person name="Pinch M."/>
            <person name="Guth R."/>
            <person name="Unguez G.A."/>
            <person name="Albert J.S."/>
            <person name="Zakon H.H."/>
            <person name="Samanta M.P."/>
            <person name="Sussman M.R."/>
        </authorList>
    </citation>
    <scope>NUCLEOTIDE SEQUENCE [LARGE SCALE GENOMIC DNA]</scope>
</reference>
<dbReference type="InterPro" id="IPR019749">
    <property type="entry name" value="Band_41_domain"/>
</dbReference>
<accession>A0A4W4H2M5</accession>
<dbReference type="SUPFAM" id="SSF54236">
    <property type="entry name" value="Ubiquitin-like"/>
    <property type="match status" value="1"/>
</dbReference>
<keyword evidence="6" id="KW-1185">Reference proteome</keyword>
<dbReference type="Pfam" id="PF09379">
    <property type="entry name" value="FERM_N"/>
    <property type="match status" value="1"/>
</dbReference>
<dbReference type="InterPro" id="IPR019748">
    <property type="entry name" value="FERM_central"/>
</dbReference>
<dbReference type="GO" id="GO:0005886">
    <property type="term" value="C:plasma membrane"/>
    <property type="evidence" value="ECO:0007669"/>
    <property type="project" value="TreeGrafter"/>
</dbReference>
<dbReference type="OMA" id="ANTECML"/>
<reference evidence="6" key="2">
    <citation type="journal article" date="2017" name="Sci. Adv.">
        <title>A tail of two voltages: Proteomic comparison of the three electric organs of the electric eel.</title>
        <authorList>
            <person name="Traeger L.L."/>
            <person name="Sabat G."/>
            <person name="Barrett-Wilt G.A."/>
            <person name="Wells G.B."/>
            <person name="Sussman M.R."/>
        </authorList>
    </citation>
    <scope>NUCLEOTIDE SEQUENCE [LARGE SCALE GENOMIC DNA]</scope>
</reference>
<keyword evidence="3" id="KW-0206">Cytoskeleton</keyword>
<dbReference type="Gene3D" id="3.10.20.90">
    <property type="entry name" value="Phosphatidylinositol 3-kinase Catalytic Subunit, Chain A, domain 1"/>
    <property type="match status" value="1"/>
</dbReference>
<dbReference type="SMART" id="SM00295">
    <property type="entry name" value="B41"/>
    <property type="match status" value="1"/>
</dbReference>
<comment type="subcellular location">
    <subcellularLocation>
        <location evidence="1">Cytoplasm</location>
        <location evidence="1">Cytoskeleton</location>
    </subcellularLocation>
</comment>
<dbReference type="Pfam" id="PF00373">
    <property type="entry name" value="FERM_M"/>
    <property type="match status" value="1"/>
</dbReference>
<dbReference type="PANTHER" id="PTHR23280">
    <property type="entry name" value="4.1 G PROTEIN"/>
    <property type="match status" value="1"/>
</dbReference>
<evidence type="ECO:0000259" key="4">
    <source>
        <dbReference type="PROSITE" id="PS50057"/>
    </source>
</evidence>
<dbReference type="InterPro" id="IPR029071">
    <property type="entry name" value="Ubiquitin-like_domsf"/>
</dbReference>
<dbReference type="Gene3D" id="1.20.80.10">
    <property type="match status" value="1"/>
</dbReference>
<dbReference type="CDD" id="cd14473">
    <property type="entry name" value="FERM_B-lobe"/>
    <property type="match status" value="1"/>
</dbReference>
<keyword evidence="2" id="KW-0963">Cytoplasm</keyword>
<dbReference type="Ensembl" id="ENSEEET00000043360.2">
    <property type="protein sequence ID" value="ENSEEEP00000042872.2"/>
    <property type="gene ID" value="ENSEEEG00000025450.1"/>
</dbReference>